<sequence length="432" mass="49893">MKLTVYLERIYQMAIHTPLLGSLIKKYRLEQNMSQESLCQGICVVSYLSKIEAGLVTPSQDILEGLTQALGIHYELEEAFLKEGEVLFNDYFHALSFFLEDKVALLQEHILENYNTYLFSPLMLEALLVQANIQNETHDLKLLETLDDLEHSFKFLTSSQKALFYLFKGCALIYMKTEPTKGFNTLEQALAYERSGFMLLAVGKQHYRLGHYNLSLNYMEEAYEMCIKEGNLRCALYSALNIAGVYSSIRNMFLMEKYSKLIINLATSLGEDDSLYTAYYNLGATYLEIKDYEKALTYCERALHLRKDSPHPDVMNYHKLALIHHQLGNLEKAHNFLDRAYNCYLACSIHGTPLTKTMLDIVKITLDDPNYLHNSEYGTLLESVYNQVGEAIHFGFKQFHGNYLIDYYKANRRYKEALAITEELYVKSPYLS</sequence>
<organism evidence="3 4">
    <name type="scientific">Holtiella tumoricola</name>
    <dbReference type="NCBI Taxonomy" id="3018743"/>
    <lineage>
        <taxon>Bacteria</taxon>
        <taxon>Bacillati</taxon>
        <taxon>Bacillota</taxon>
        <taxon>Clostridia</taxon>
        <taxon>Lachnospirales</taxon>
        <taxon>Cellulosilyticaceae</taxon>
        <taxon>Holtiella</taxon>
    </lineage>
</organism>
<dbReference type="GO" id="GO:0003677">
    <property type="term" value="F:DNA binding"/>
    <property type="evidence" value="ECO:0007669"/>
    <property type="project" value="InterPro"/>
</dbReference>
<dbReference type="Proteomes" id="UP001169242">
    <property type="component" value="Unassembled WGS sequence"/>
</dbReference>
<evidence type="ECO:0000313" key="3">
    <source>
        <dbReference type="EMBL" id="MDA3731793.1"/>
    </source>
</evidence>
<dbReference type="PROSITE" id="PS50293">
    <property type="entry name" value="TPR_REGION"/>
    <property type="match status" value="1"/>
</dbReference>
<keyword evidence="4" id="KW-1185">Reference proteome</keyword>
<protein>
    <submittedName>
        <fullName evidence="3">Tetratricopeptide repeat protein</fullName>
    </submittedName>
</protein>
<proteinExistence type="predicted"/>
<dbReference type="SMART" id="SM00530">
    <property type="entry name" value="HTH_XRE"/>
    <property type="match status" value="1"/>
</dbReference>
<keyword evidence="1" id="KW-0802">TPR repeat</keyword>
<dbReference type="EMBL" id="JAQIFT010000040">
    <property type="protein sequence ID" value="MDA3731793.1"/>
    <property type="molecule type" value="Genomic_DNA"/>
</dbReference>
<dbReference type="PANTHER" id="PTHR10098">
    <property type="entry name" value="RAPSYN-RELATED"/>
    <property type="match status" value="1"/>
</dbReference>
<evidence type="ECO:0000259" key="2">
    <source>
        <dbReference type="PROSITE" id="PS50943"/>
    </source>
</evidence>
<dbReference type="CDD" id="cd00093">
    <property type="entry name" value="HTH_XRE"/>
    <property type="match status" value="1"/>
</dbReference>
<evidence type="ECO:0000313" key="4">
    <source>
        <dbReference type="Proteomes" id="UP001169242"/>
    </source>
</evidence>
<dbReference type="PROSITE" id="PS50943">
    <property type="entry name" value="HTH_CROC1"/>
    <property type="match status" value="1"/>
</dbReference>
<dbReference type="Pfam" id="PF13424">
    <property type="entry name" value="TPR_12"/>
    <property type="match status" value="1"/>
</dbReference>
<dbReference type="Gene3D" id="1.25.40.10">
    <property type="entry name" value="Tetratricopeptide repeat domain"/>
    <property type="match status" value="1"/>
</dbReference>
<accession>A0AA42J109</accession>
<dbReference type="AlphaFoldDB" id="A0AA42J109"/>
<dbReference type="InterPro" id="IPR019734">
    <property type="entry name" value="TPR_rpt"/>
</dbReference>
<dbReference type="InterPro" id="IPR001387">
    <property type="entry name" value="Cro/C1-type_HTH"/>
</dbReference>
<dbReference type="Pfam" id="PF01381">
    <property type="entry name" value="HTH_3"/>
    <property type="match status" value="1"/>
</dbReference>
<name>A0AA42J109_9FIRM</name>
<comment type="caution">
    <text evidence="3">The sequence shown here is derived from an EMBL/GenBank/DDBJ whole genome shotgun (WGS) entry which is preliminary data.</text>
</comment>
<dbReference type="Gene3D" id="1.10.260.40">
    <property type="entry name" value="lambda repressor-like DNA-binding domains"/>
    <property type="match status" value="1"/>
</dbReference>
<reference evidence="3" key="1">
    <citation type="journal article" date="2023" name="Int. J. Syst. Evol. Microbiol.">
        <title>&lt;i&gt;Holtiella tumoricola&lt;/i&gt; gen. nov. sp. nov., isolated from a human clinical sample.</title>
        <authorList>
            <person name="Allen-Vercoe E."/>
            <person name="Daigneault M.C."/>
            <person name="Vancuren S.J."/>
            <person name="Cochrane K."/>
            <person name="O'Neal L.L."/>
            <person name="Sankaranarayanan K."/>
            <person name="Lawson P.A."/>
        </authorList>
    </citation>
    <scope>NUCLEOTIDE SEQUENCE</scope>
    <source>
        <strain evidence="3">CC70A</strain>
    </source>
</reference>
<feature type="repeat" description="TPR" evidence="1">
    <location>
        <begin position="276"/>
        <end position="309"/>
    </location>
</feature>
<dbReference type="InterPro" id="IPR010982">
    <property type="entry name" value="Lambda_DNA-bd_dom_sf"/>
</dbReference>
<dbReference type="SMART" id="SM00028">
    <property type="entry name" value="TPR"/>
    <property type="match status" value="1"/>
</dbReference>
<dbReference type="SUPFAM" id="SSF47413">
    <property type="entry name" value="lambda repressor-like DNA-binding domains"/>
    <property type="match status" value="1"/>
</dbReference>
<dbReference type="RefSeq" id="WP_271012122.1">
    <property type="nucleotide sequence ID" value="NZ_JAQIFT010000040.1"/>
</dbReference>
<dbReference type="InterPro" id="IPR011990">
    <property type="entry name" value="TPR-like_helical_dom_sf"/>
</dbReference>
<dbReference type="PROSITE" id="PS50005">
    <property type="entry name" value="TPR"/>
    <property type="match status" value="1"/>
</dbReference>
<feature type="domain" description="HTH cro/C1-type" evidence="2">
    <location>
        <begin position="24"/>
        <end position="76"/>
    </location>
</feature>
<evidence type="ECO:0000256" key="1">
    <source>
        <dbReference type="PROSITE-ProRule" id="PRU00339"/>
    </source>
</evidence>
<gene>
    <name evidence="3" type="ORF">PBV87_09920</name>
</gene>
<dbReference type="SUPFAM" id="SSF48452">
    <property type="entry name" value="TPR-like"/>
    <property type="match status" value="1"/>
</dbReference>